<dbReference type="SMART" id="SM00451">
    <property type="entry name" value="ZnF_U1"/>
    <property type="match status" value="4"/>
</dbReference>
<dbReference type="InterPro" id="IPR052644">
    <property type="entry name" value="ZMAT3"/>
</dbReference>
<sequence length="371" mass="40811">MGSEPHPPSTTVQVTFCTSGVTADSLAKQVTLPAVNPESRPVLHRILNEPHWQFLHAWIGACPEPPPESLLRQCQPFYCGLCAVRINARDQAQHHYNGQTHAKRSRSYWLAQVSPCSAKGGKRLGSEQHHWLPTKKAKGRGDPQAMFCQICSCGFTSPKQVDIHMAGRNHRRKMAGLPELKRGYFNSKTGGWQREPRVLPELDPSNATARNPHHLITLTPDSPGSSGPSVRTPDVNGPFFCGPCQVSATSQMQLDLHLKGKNHKKVVKRLDLSPPTAPLRTVKPPTANVPLSGVDFSSFRTPSGQYYCAPCNVSLNSASQFGQHTSSKKHRQTLLANKVKASQVKRKPPIKASSVFIVKRPQLVAHHGRSD</sequence>
<evidence type="ECO:0000259" key="1">
    <source>
        <dbReference type="PROSITE" id="PS00028"/>
    </source>
</evidence>
<proteinExistence type="predicted"/>
<dbReference type="Pfam" id="PF12874">
    <property type="entry name" value="zf-met"/>
    <property type="match status" value="3"/>
</dbReference>
<protein>
    <recommendedName>
        <fullName evidence="1">C2H2-type domain-containing protein</fullName>
    </recommendedName>
</protein>
<dbReference type="AlphaFoldDB" id="A0A553PGA1"/>
<dbReference type="GO" id="GO:0008270">
    <property type="term" value="F:zinc ion binding"/>
    <property type="evidence" value="ECO:0007669"/>
    <property type="project" value="InterPro"/>
</dbReference>
<evidence type="ECO:0000313" key="2">
    <source>
        <dbReference type="EMBL" id="TRY76700.1"/>
    </source>
</evidence>
<dbReference type="SMART" id="SM00355">
    <property type="entry name" value="ZnF_C2H2"/>
    <property type="match status" value="4"/>
</dbReference>
<dbReference type="SUPFAM" id="SSF57667">
    <property type="entry name" value="beta-beta-alpha zinc fingers"/>
    <property type="match status" value="4"/>
</dbReference>
<dbReference type="Gene3D" id="3.30.160.60">
    <property type="entry name" value="Classic Zinc Finger"/>
    <property type="match status" value="4"/>
</dbReference>
<accession>A0A553PGA1</accession>
<dbReference type="PANTHER" id="PTHR46786:SF1">
    <property type="entry name" value="ZINC FINGER MATRIN-TYPE PROTEIN 3"/>
    <property type="match status" value="1"/>
</dbReference>
<dbReference type="STRING" id="6832.A0A553PGA1"/>
<dbReference type="OMA" id="TGPNAFH"/>
<feature type="domain" description="C2H2-type" evidence="1">
    <location>
        <begin position="308"/>
        <end position="330"/>
    </location>
</feature>
<name>A0A553PGA1_TIGCA</name>
<dbReference type="EMBL" id="VCGU01000004">
    <property type="protein sequence ID" value="TRY76700.1"/>
    <property type="molecule type" value="Genomic_DNA"/>
</dbReference>
<dbReference type="GO" id="GO:0003676">
    <property type="term" value="F:nucleic acid binding"/>
    <property type="evidence" value="ECO:0007669"/>
    <property type="project" value="InterPro"/>
</dbReference>
<dbReference type="InterPro" id="IPR003604">
    <property type="entry name" value="Matrin/U1-like-C_Znf_C2H2"/>
</dbReference>
<gene>
    <name evidence="2" type="ORF">TCAL_00159</name>
</gene>
<dbReference type="OrthoDB" id="434647at2759"/>
<dbReference type="PANTHER" id="PTHR46786">
    <property type="entry name" value="ZINC FINGER MATRIN-TYPE PROTEIN 3"/>
    <property type="match status" value="1"/>
</dbReference>
<dbReference type="InterPro" id="IPR013087">
    <property type="entry name" value="Znf_C2H2_type"/>
</dbReference>
<evidence type="ECO:0000313" key="3">
    <source>
        <dbReference type="Proteomes" id="UP000318571"/>
    </source>
</evidence>
<keyword evidence="3" id="KW-1185">Reference proteome</keyword>
<organism evidence="2 3">
    <name type="scientific">Tigriopus californicus</name>
    <name type="common">Marine copepod</name>
    <dbReference type="NCBI Taxonomy" id="6832"/>
    <lineage>
        <taxon>Eukaryota</taxon>
        <taxon>Metazoa</taxon>
        <taxon>Ecdysozoa</taxon>
        <taxon>Arthropoda</taxon>
        <taxon>Crustacea</taxon>
        <taxon>Multicrustacea</taxon>
        <taxon>Hexanauplia</taxon>
        <taxon>Copepoda</taxon>
        <taxon>Harpacticoida</taxon>
        <taxon>Harpacticidae</taxon>
        <taxon>Tigriopus</taxon>
    </lineage>
</organism>
<dbReference type="Proteomes" id="UP000318571">
    <property type="component" value="Chromosome 5"/>
</dbReference>
<comment type="caution">
    <text evidence="2">The sequence shown here is derived from an EMBL/GenBank/DDBJ whole genome shotgun (WGS) entry which is preliminary data.</text>
</comment>
<dbReference type="PROSITE" id="PS00028">
    <property type="entry name" value="ZINC_FINGER_C2H2_1"/>
    <property type="match status" value="1"/>
</dbReference>
<dbReference type="InterPro" id="IPR036236">
    <property type="entry name" value="Znf_C2H2_sf"/>
</dbReference>
<reference evidence="2 3" key="1">
    <citation type="journal article" date="2018" name="Nat. Ecol. Evol.">
        <title>Genomic signatures of mitonuclear coevolution across populations of Tigriopus californicus.</title>
        <authorList>
            <person name="Barreto F.S."/>
            <person name="Watson E.T."/>
            <person name="Lima T.G."/>
            <person name="Willett C.S."/>
            <person name="Edmands S."/>
            <person name="Li W."/>
            <person name="Burton R.S."/>
        </authorList>
    </citation>
    <scope>NUCLEOTIDE SEQUENCE [LARGE SCALE GENOMIC DNA]</scope>
    <source>
        <strain evidence="2 3">San Diego</strain>
    </source>
</reference>